<evidence type="ECO:0000256" key="1">
    <source>
        <dbReference type="SAM" id="Coils"/>
    </source>
</evidence>
<dbReference type="GO" id="GO:0019069">
    <property type="term" value="P:viral capsid assembly"/>
    <property type="evidence" value="ECO:0007669"/>
    <property type="project" value="InterPro"/>
</dbReference>
<evidence type="ECO:0000313" key="3">
    <source>
        <dbReference type="EMBL" id="DAD67630.1"/>
    </source>
</evidence>
<proteinExistence type="predicted"/>
<dbReference type="EMBL" id="BK014682">
    <property type="protein sequence ID" value="DAD67630.1"/>
    <property type="molecule type" value="Genomic_DNA"/>
</dbReference>
<evidence type="ECO:0000256" key="2">
    <source>
        <dbReference type="SAM" id="MobiDB-lite"/>
    </source>
</evidence>
<organism evidence="3">
    <name type="scientific">Siphoviridae sp. ctYKh4</name>
    <dbReference type="NCBI Taxonomy" id="2823586"/>
    <lineage>
        <taxon>Viruses</taxon>
        <taxon>Duplodnaviria</taxon>
        <taxon>Heunggongvirae</taxon>
        <taxon>Uroviricota</taxon>
        <taxon>Caudoviricetes</taxon>
    </lineage>
</organism>
<keyword evidence="1" id="KW-0175">Coiled coil</keyword>
<name>A0A8S5LCH5_9CAUD</name>
<feature type="coiled-coil region" evidence="1">
    <location>
        <begin position="42"/>
        <end position="107"/>
    </location>
</feature>
<dbReference type="InterPro" id="IPR009636">
    <property type="entry name" value="SCAF"/>
</dbReference>
<reference evidence="3" key="1">
    <citation type="journal article" date="2021" name="Proc. Natl. Acad. Sci. U.S.A.">
        <title>A Catalog of Tens of Thousands of Viruses from Human Metagenomes Reveals Hidden Associations with Chronic Diseases.</title>
        <authorList>
            <person name="Tisza M.J."/>
            <person name="Buck C.B."/>
        </authorList>
    </citation>
    <scope>NUCLEOTIDE SEQUENCE</scope>
    <source>
        <strain evidence="3">CtYKh4</strain>
    </source>
</reference>
<feature type="region of interest" description="Disordered" evidence="2">
    <location>
        <begin position="175"/>
        <end position="202"/>
    </location>
</feature>
<dbReference type="Pfam" id="PF06810">
    <property type="entry name" value="Phage_scaffold"/>
    <property type="match status" value="1"/>
</dbReference>
<protein>
    <submittedName>
        <fullName evidence="3">Minor structural protein</fullName>
    </submittedName>
</protein>
<accession>A0A8S5LCH5</accession>
<sequence length="222" mass="24351">MLKEQRKQTERMVLNMKRKFLEDMGLEKEQVDKILDENSQDIGKAKGDSEKIQKDLDAANAEVESLKGQISDRDKQLETLKNSTGDVEGMKQEIAKLQADNKAKDDAHAAEIKQLKIDAAIDSALTGAKAKNNTAVKALLKDLDKAELAEDGTIKGLAEQIEALQKSDAYLFDTTTKKQTQVKGAKPGESGNEDGDHGVDTSKMTYSELAAYMAEHPDAKID</sequence>